<protein>
    <submittedName>
        <fullName evidence="1">Uncharacterized protein</fullName>
    </submittedName>
</protein>
<reference evidence="1 2" key="1">
    <citation type="submission" date="2016-10" db="EMBL/GenBank/DDBJ databases">
        <authorList>
            <person name="de Groot N.N."/>
        </authorList>
    </citation>
    <scope>NUCLEOTIDE SEQUENCE [LARGE SCALE GENOMIC DNA]</scope>
    <source>
        <strain evidence="1 2">DSM 12130</strain>
    </source>
</reference>
<organism evidence="1 2">
    <name type="scientific">Desulforhopalus singaporensis</name>
    <dbReference type="NCBI Taxonomy" id="91360"/>
    <lineage>
        <taxon>Bacteria</taxon>
        <taxon>Pseudomonadati</taxon>
        <taxon>Thermodesulfobacteriota</taxon>
        <taxon>Desulfobulbia</taxon>
        <taxon>Desulfobulbales</taxon>
        <taxon>Desulfocapsaceae</taxon>
        <taxon>Desulforhopalus</taxon>
    </lineage>
</organism>
<accession>A0A1H0VKJ5</accession>
<evidence type="ECO:0000313" key="1">
    <source>
        <dbReference type="EMBL" id="SDP78738.1"/>
    </source>
</evidence>
<keyword evidence="2" id="KW-1185">Reference proteome</keyword>
<dbReference type="EMBL" id="FNJI01000052">
    <property type="protein sequence ID" value="SDP78738.1"/>
    <property type="molecule type" value="Genomic_DNA"/>
</dbReference>
<dbReference type="Proteomes" id="UP000199073">
    <property type="component" value="Unassembled WGS sequence"/>
</dbReference>
<gene>
    <name evidence="1" type="ORF">SAMN05660330_04112</name>
</gene>
<dbReference type="AlphaFoldDB" id="A0A1H0VKJ5"/>
<name>A0A1H0VKJ5_9BACT</name>
<proteinExistence type="predicted"/>
<sequence length="53" mass="6255">MIRKAIETMFVLKPLYYCVVDNELISHIKLFVIACRSGIVCLCQKRIKHCRRT</sequence>
<evidence type="ECO:0000313" key="2">
    <source>
        <dbReference type="Proteomes" id="UP000199073"/>
    </source>
</evidence>